<organism evidence="2 3">
    <name type="scientific">Sinorhizobium medicae</name>
    <dbReference type="NCBI Taxonomy" id="110321"/>
    <lineage>
        <taxon>Bacteria</taxon>
        <taxon>Pseudomonadati</taxon>
        <taxon>Pseudomonadota</taxon>
        <taxon>Alphaproteobacteria</taxon>
        <taxon>Hyphomicrobiales</taxon>
        <taxon>Rhizobiaceae</taxon>
        <taxon>Sinorhizobium/Ensifer group</taxon>
        <taxon>Sinorhizobium</taxon>
    </lineage>
</organism>
<evidence type="ECO:0000313" key="2">
    <source>
        <dbReference type="EMBL" id="VTZ61406.1"/>
    </source>
</evidence>
<sequence>MTDAAGAARFGSACLDLEEHVPARLSAAGRSSANPATANKAEKKKRGEGARRSTMGIVSGKDRWDLVCVRLGHGESLYTAWESGARVRAEGIGAPPPPSPRNREEGGGGR</sequence>
<feature type="region of interest" description="Disordered" evidence="1">
    <location>
        <begin position="88"/>
        <end position="110"/>
    </location>
</feature>
<protein>
    <submittedName>
        <fullName evidence="2">Uncharacterized protein</fullName>
    </submittedName>
</protein>
<dbReference type="Proteomes" id="UP000507954">
    <property type="component" value="Unassembled WGS sequence"/>
</dbReference>
<evidence type="ECO:0000256" key="1">
    <source>
        <dbReference type="SAM" id="MobiDB-lite"/>
    </source>
</evidence>
<dbReference type="AlphaFoldDB" id="A0A508WVI0"/>
<gene>
    <name evidence="2" type="ORF">EMEDMD4_270182</name>
</gene>
<feature type="region of interest" description="Disordered" evidence="1">
    <location>
        <begin position="26"/>
        <end position="54"/>
    </location>
</feature>
<dbReference type="EMBL" id="CABFNB010000092">
    <property type="protein sequence ID" value="VTZ61406.1"/>
    <property type="molecule type" value="Genomic_DNA"/>
</dbReference>
<evidence type="ECO:0000313" key="3">
    <source>
        <dbReference type="Proteomes" id="UP000507954"/>
    </source>
</evidence>
<name>A0A508WVI0_9HYPH</name>
<accession>A0A508WVI0</accession>
<proteinExistence type="predicted"/>
<feature type="compositionally biased region" description="Basic and acidic residues" evidence="1">
    <location>
        <begin position="101"/>
        <end position="110"/>
    </location>
</feature>
<reference evidence="2 3" key="1">
    <citation type="submission" date="2019-06" db="EMBL/GenBank/DDBJ databases">
        <authorList>
            <person name="Le Quere A."/>
            <person name="Colella S."/>
        </authorList>
    </citation>
    <scope>NUCLEOTIDE SEQUENCE [LARGE SCALE GENOMIC DNA]</scope>
    <source>
        <strain evidence="2">EmedicaeMD41</strain>
    </source>
</reference>